<dbReference type="Pfam" id="PF00390">
    <property type="entry name" value="malic"/>
    <property type="match status" value="1"/>
</dbReference>
<evidence type="ECO:0000256" key="4">
    <source>
        <dbReference type="ARBA" id="ARBA00008756"/>
    </source>
</evidence>
<dbReference type="InterPro" id="IPR042112">
    <property type="entry name" value="P_AcTrfase_dom2"/>
</dbReference>
<dbReference type="InterPro" id="IPR036291">
    <property type="entry name" value="NAD(P)-bd_dom_sf"/>
</dbReference>
<feature type="domain" description="Malic enzyme NAD-binding" evidence="13">
    <location>
        <begin position="161"/>
        <end position="398"/>
    </location>
</feature>
<name>A0A2M7G164_9BACT</name>
<feature type="binding site" evidence="11">
    <location>
        <position position="160"/>
    </location>
    <ligand>
        <name>a divalent metal cation</name>
        <dbReference type="ChEBI" id="CHEBI:60240"/>
    </ligand>
</feature>
<dbReference type="SUPFAM" id="SSF53659">
    <property type="entry name" value="Isocitrate/Isopropylmalate dehydrogenase-like"/>
    <property type="match status" value="1"/>
</dbReference>
<dbReference type="Pfam" id="PF03949">
    <property type="entry name" value="Malic_M"/>
    <property type="match status" value="1"/>
</dbReference>
<dbReference type="InterPro" id="IPR002505">
    <property type="entry name" value="PTA_PTB"/>
</dbReference>
<proteinExistence type="inferred from homology"/>
<comment type="cofactor">
    <cofactor evidence="2">
        <name>Mg(2+)</name>
        <dbReference type="ChEBI" id="CHEBI:18420"/>
    </cofactor>
</comment>
<dbReference type="Proteomes" id="UP000231019">
    <property type="component" value="Unassembled WGS sequence"/>
</dbReference>
<dbReference type="SUPFAM" id="SSF53223">
    <property type="entry name" value="Aminoacid dehydrogenase-like, N-terminal domain"/>
    <property type="match status" value="1"/>
</dbReference>
<dbReference type="PRINTS" id="PR00072">
    <property type="entry name" value="MALOXRDTASE"/>
</dbReference>
<feature type="active site" description="Proton acceptor" evidence="9">
    <location>
        <position position="92"/>
    </location>
</feature>
<dbReference type="InterPro" id="IPR045213">
    <property type="entry name" value="Malic_NAD-bd_bact_type"/>
</dbReference>
<dbReference type="FunFam" id="3.40.50.10380:FF:000003">
    <property type="entry name" value="NADP-dependent malic enzyme"/>
    <property type="match status" value="1"/>
</dbReference>
<evidence type="ECO:0000256" key="11">
    <source>
        <dbReference type="PIRSR" id="PIRSR036684-3"/>
    </source>
</evidence>
<dbReference type="InterPro" id="IPR012302">
    <property type="entry name" value="Malic_NAD-bd"/>
</dbReference>
<dbReference type="SUPFAM" id="SSF51735">
    <property type="entry name" value="NAD(P)-binding Rossmann-fold domains"/>
    <property type="match status" value="1"/>
</dbReference>
<comment type="similarity">
    <text evidence="3">In the N-terminal section; belongs to the malic enzymes family.</text>
</comment>
<evidence type="ECO:0000256" key="1">
    <source>
        <dbReference type="ARBA" id="ARBA00001936"/>
    </source>
</evidence>
<organism evidence="15 16">
    <name type="scientific">bacterium (Candidatus Blackallbacteria) CG17_big_fil_post_rev_8_21_14_2_50_48_46</name>
    <dbReference type="NCBI Taxonomy" id="2014261"/>
    <lineage>
        <taxon>Bacteria</taxon>
        <taxon>Candidatus Blackallbacteria</taxon>
    </lineage>
</organism>
<feature type="binding site" evidence="10">
    <location>
        <position position="135"/>
    </location>
    <ligand>
        <name>a divalent metal cation</name>
        <dbReference type="ChEBI" id="CHEBI:60240"/>
    </ligand>
</feature>
<evidence type="ECO:0000256" key="7">
    <source>
        <dbReference type="ARBA" id="ARBA00023002"/>
    </source>
</evidence>
<dbReference type="InterPro" id="IPR037062">
    <property type="entry name" value="Malic_N_dom_sf"/>
</dbReference>
<dbReference type="Gene3D" id="3.40.50.10380">
    <property type="entry name" value="Malic enzyme, N-terminal domain"/>
    <property type="match status" value="1"/>
</dbReference>
<dbReference type="EMBL" id="PFFQ01000053">
    <property type="protein sequence ID" value="PIW15451.1"/>
    <property type="molecule type" value="Genomic_DNA"/>
</dbReference>
<dbReference type="GO" id="GO:0016746">
    <property type="term" value="F:acyltransferase activity"/>
    <property type="evidence" value="ECO:0007669"/>
    <property type="project" value="InterPro"/>
</dbReference>
<dbReference type="EC" id="1.1.1.40" evidence="15"/>
<dbReference type="FunFam" id="3.40.50.720:FF:000095">
    <property type="entry name" value="NADP-dependent malic enzyme"/>
    <property type="match status" value="1"/>
</dbReference>
<reference evidence="15 16" key="1">
    <citation type="submission" date="2017-09" db="EMBL/GenBank/DDBJ databases">
        <title>Depth-based differentiation of microbial function through sediment-hosted aquifers and enrichment of novel symbionts in the deep terrestrial subsurface.</title>
        <authorList>
            <person name="Probst A.J."/>
            <person name="Ladd B."/>
            <person name="Jarett J.K."/>
            <person name="Geller-Mcgrath D.E."/>
            <person name="Sieber C.M."/>
            <person name="Emerson J.B."/>
            <person name="Anantharaman K."/>
            <person name="Thomas B.C."/>
            <person name="Malmstrom R."/>
            <person name="Stieglmeier M."/>
            <person name="Klingl A."/>
            <person name="Woyke T."/>
            <person name="Ryan C.M."/>
            <person name="Banfield J.F."/>
        </authorList>
    </citation>
    <scope>NUCLEOTIDE SEQUENCE [LARGE SCALE GENOMIC DNA]</scope>
    <source>
        <strain evidence="15">CG17_big_fil_post_rev_8_21_14_2_50_48_46</strain>
    </source>
</reference>
<evidence type="ECO:0000313" key="16">
    <source>
        <dbReference type="Proteomes" id="UP000231019"/>
    </source>
</evidence>
<dbReference type="PANTHER" id="PTHR43237">
    <property type="entry name" value="NADP-DEPENDENT MALIC ENZYME"/>
    <property type="match status" value="1"/>
</dbReference>
<dbReference type="PANTHER" id="PTHR43237:SF4">
    <property type="entry name" value="NADP-DEPENDENT MALIC ENZYME"/>
    <property type="match status" value="1"/>
</dbReference>
<keyword evidence="7 15" id="KW-0560">Oxidoreductase</keyword>
<dbReference type="GO" id="GO:0046872">
    <property type="term" value="F:metal ion binding"/>
    <property type="evidence" value="ECO:0007669"/>
    <property type="project" value="UniProtKB-KW"/>
</dbReference>
<dbReference type="AlphaFoldDB" id="A0A2M7G164"/>
<evidence type="ECO:0000256" key="6">
    <source>
        <dbReference type="ARBA" id="ARBA00022723"/>
    </source>
</evidence>
<dbReference type="PROSITE" id="PS00331">
    <property type="entry name" value="MALIC_ENZYMES"/>
    <property type="match status" value="1"/>
</dbReference>
<dbReference type="InterPro" id="IPR012301">
    <property type="entry name" value="Malic_N_dom"/>
</dbReference>
<feature type="binding site" evidence="11">
    <location>
        <position position="285"/>
    </location>
    <ligand>
        <name>a divalent metal cation</name>
        <dbReference type="ChEBI" id="CHEBI:60240"/>
    </ligand>
</feature>
<keyword evidence="6 10" id="KW-0479">Metal-binding</keyword>
<feature type="binding site" evidence="10">
    <location>
        <position position="134"/>
    </location>
    <ligand>
        <name>a divalent metal cation</name>
        <dbReference type="ChEBI" id="CHEBI:60240"/>
    </ligand>
</feature>
<evidence type="ECO:0000256" key="5">
    <source>
        <dbReference type="ARBA" id="ARBA00008785"/>
    </source>
</evidence>
<keyword evidence="11" id="KW-0521">NADP</keyword>
<dbReference type="GO" id="GO:0004473">
    <property type="term" value="F:malate dehydrogenase (decarboxylating) (NADP+) activity"/>
    <property type="evidence" value="ECO:0007669"/>
    <property type="project" value="UniProtKB-EC"/>
</dbReference>
<evidence type="ECO:0000256" key="12">
    <source>
        <dbReference type="RuleBase" id="RU003427"/>
    </source>
</evidence>
<gene>
    <name evidence="15" type="ORF">COW36_17335</name>
</gene>
<feature type="binding site" evidence="11">
    <location>
        <begin position="74"/>
        <end position="81"/>
    </location>
    <ligand>
        <name>NADP(+)</name>
        <dbReference type="ChEBI" id="CHEBI:58349"/>
    </ligand>
</feature>
<keyword evidence="8" id="KW-0511">Multifunctional enzyme</keyword>
<dbReference type="InterPro" id="IPR001891">
    <property type="entry name" value="Malic_OxRdtase"/>
</dbReference>
<dbReference type="Gene3D" id="3.40.50.10950">
    <property type="match status" value="1"/>
</dbReference>
<dbReference type="InterPro" id="IPR015884">
    <property type="entry name" value="Malic_enzyme_CS"/>
</dbReference>
<dbReference type="InterPro" id="IPR046346">
    <property type="entry name" value="Aminoacid_DH-like_N_sf"/>
</dbReference>
<dbReference type="Gene3D" id="3.40.50.720">
    <property type="entry name" value="NAD(P)-binding Rossmann-like Domain"/>
    <property type="match status" value="1"/>
</dbReference>
<evidence type="ECO:0000259" key="13">
    <source>
        <dbReference type="SMART" id="SM00919"/>
    </source>
</evidence>
<sequence length="750" mass="81571">MISKEEALDYHSQGKPGKVAIRSTKPCYTQRDLALAYTPGVAEPCLEIAKNEDDSYTYTSRGNLVAVVTNGTAVLGLGNIGPYAAKPVMEGKGVLFKRFADIDVFDIELNAKDPDAVIAAVQAMEPTFGGINLEDIKAPECFYIEEKLRETMQIPVFHDDQHGTAVIVAAGLINALELAGKKIEDCRFVFSGAGAAAVACAKLAISLGADRGKIMMVDSKGVIYKGRTEGMNAFKESFAQETPLRTLAEALEGADVFIGVSGKGLMSQAMVASMAAHPIVFALANPDPEITYPDAVAVREDLLMATGRSDYPNQVNNVLGFPYIFRGALDVRARTVNEEMLLAAAHALAALTKEEVPASVCQAYNLENIAFGPEYLIPKPFDPRILVWVASAVAEAAMRSGVARLQIDLKEYRQELERRYGVSRELMRLISNKARTSPKRIVFVEGENEKIVQAARILVDDGIAHPVLLGYEETIAKIAADLGVTLKGIEIIAPRLSPRLEHYGQKYYQKRQRKGMILAEAQQWVHNYNYFAAMMVDCGDADGFIAGLTQHYPDTLRPALQCLPLKEDFYKVAGLYVLMFENKLYFLCDATVNIDPSAEELCGIALSAADVARRFDIEPKVAMLSFSNFGSVRNNPQVEKVRKATQLVKEKAPDLVVDGEMQADTAVSATRSRVFPFSGIKGDANILVFPDLQSCNIAYKLLIELGGAESLGPILMGMAKPVHVLQQGASVSEIVNMAALAVVDAQELNA</sequence>
<evidence type="ECO:0000256" key="10">
    <source>
        <dbReference type="PIRSR" id="PIRSR036684-2"/>
    </source>
</evidence>
<evidence type="ECO:0000256" key="2">
    <source>
        <dbReference type="ARBA" id="ARBA00001946"/>
    </source>
</evidence>
<comment type="similarity">
    <text evidence="5 12">Belongs to the malic enzymes family.</text>
</comment>
<dbReference type="Gene3D" id="3.40.50.10750">
    <property type="entry name" value="Isocitrate/Isopropylmalate dehydrogenase-like"/>
    <property type="match status" value="1"/>
</dbReference>
<dbReference type="InterPro" id="IPR051674">
    <property type="entry name" value="Malate_Decarboxylase"/>
</dbReference>
<evidence type="ECO:0000313" key="15">
    <source>
        <dbReference type="EMBL" id="PIW15451.1"/>
    </source>
</evidence>
<protein>
    <submittedName>
        <fullName evidence="15">NADP-dependent malic enzyme</fullName>
        <ecNumber evidence="15">1.1.1.40</ecNumber>
    </submittedName>
</protein>
<evidence type="ECO:0000256" key="9">
    <source>
        <dbReference type="PIRSR" id="PIRSR036684-1"/>
    </source>
</evidence>
<dbReference type="GO" id="GO:0051287">
    <property type="term" value="F:NAD binding"/>
    <property type="evidence" value="ECO:0007669"/>
    <property type="project" value="InterPro"/>
</dbReference>
<comment type="caution">
    <text evidence="15">The sequence shown here is derived from an EMBL/GenBank/DDBJ whole genome shotgun (WGS) entry which is preliminary data.</text>
</comment>
<dbReference type="SMART" id="SM00919">
    <property type="entry name" value="Malic_M"/>
    <property type="match status" value="1"/>
</dbReference>
<dbReference type="InterPro" id="IPR012188">
    <property type="entry name" value="ME_PTA"/>
</dbReference>
<dbReference type="SMART" id="SM01274">
    <property type="entry name" value="malic"/>
    <property type="match status" value="1"/>
</dbReference>
<evidence type="ECO:0000256" key="8">
    <source>
        <dbReference type="ARBA" id="ARBA00023268"/>
    </source>
</evidence>
<comment type="cofactor">
    <cofactor evidence="1">
        <name>Mn(2+)</name>
        <dbReference type="ChEBI" id="CHEBI:29035"/>
    </cofactor>
</comment>
<feature type="domain" description="Malic enzyme N-terminal" evidence="14">
    <location>
        <begin position="16"/>
        <end position="149"/>
    </location>
</feature>
<dbReference type="PIRSF" id="PIRSF036684">
    <property type="entry name" value="ME_PTA"/>
    <property type="match status" value="1"/>
</dbReference>
<dbReference type="InterPro" id="IPR042113">
    <property type="entry name" value="P_AcTrfase_dom1"/>
</dbReference>
<dbReference type="CDD" id="cd05311">
    <property type="entry name" value="NAD_bind_2_malic_enz"/>
    <property type="match status" value="1"/>
</dbReference>
<accession>A0A2M7G164</accession>
<dbReference type="GO" id="GO:0006108">
    <property type="term" value="P:malate metabolic process"/>
    <property type="evidence" value="ECO:0007669"/>
    <property type="project" value="InterPro"/>
</dbReference>
<evidence type="ECO:0000259" key="14">
    <source>
        <dbReference type="SMART" id="SM01274"/>
    </source>
</evidence>
<dbReference type="Pfam" id="PF01515">
    <property type="entry name" value="PTA_PTB"/>
    <property type="match status" value="1"/>
</dbReference>
<comment type="similarity">
    <text evidence="4">In the C-terminal section; belongs to the phosphate acetyltransferase and butyryltransferase family.</text>
</comment>
<evidence type="ECO:0000256" key="3">
    <source>
        <dbReference type="ARBA" id="ARBA00007686"/>
    </source>
</evidence>